<evidence type="ECO:0000256" key="9">
    <source>
        <dbReference type="ARBA" id="ARBA00052017"/>
    </source>
</evidence>
<feature type="binding site" evidence="10">
    <location>
        <position position="69"/>
    </location>
    <ligand>
        <name>Mg(2+)</name>
        <dbReference type="ChEBI" id="CHEBI:18420"/>
    </ligand>
</feature>
<evidence type="ECO:0000256" key="2">
    <source>
        <dbReference type="ARBA" id="ARBA00011738"/>
    </source>
</evidence>
<comment type="caution">
    <text evidence="10">Lacks conserved residue(s) required for the propagation of feature annotation.</text>
</comment>
<feature type="binding site" evidence="10">
    <location>
        <begin position="149"/>
        <end position="152"/>
    </location>
    <ligand>
        <name>substrate</name>
    </ligand>
</feature>
<dbReference type="InterPro" id="IPR029001">
    <property type="entry name" value="ITPase-like_fam"/>
</dbReference>
<dbReference type="GO" id="GO:0017111">
    <property type="term" value="F:ribonucleoside triphosphate phosphatase activity"/>
    <property type="evidence" value="ECO:0007669"/>
    <property type="project" value="InterPro"/>
</dbReference>
<dbReference type="GO" id="GO:0000166">
    <property type="term" value="F:nucleotide binding"/>
    <property type="evidence" value="ECO:0007669"/>
    <property type="project" value="UniProtKB-KW"/>
</dbReference>
<keyword evidence="6 10" id="KW-0460">Magnesium</keyword>
<keyword evidence="7 10" id="KW-0546">Nucleotide metabolism</keyword>
<dbReference type="HAMAP" id="MF_01405">
    <property type="entry name" value="Non_canon_purine_NTPase"/>
    <property type="match status" value="1"/>
</dbReference>
<comment type="catalytic activity">
    <reaction evidence="9 10">
        <text>XTP + H2O = XMP + diphosphate + H(+)</text>
        <dbReference type="Rhea" id="RHEA:28610"/>
        <dbReference type="ChEBI" id="CHEBI:15377"/>
        <dbReference type="ChEBI" id="CHEBI:15378"/>
        <dbReference type="ChEBI" id="CHEBI:33019"/>
        <dbReference type="ChEBI" id="CHEBI:57464"/>
        <dbReference type="ChEBI" id="CHEBI:61314"/>
        <dbReference type="EC" id="3.6.1.66"/>
    </reaction>
</comment>
<dbReference type="GO" id="GO:0036220">
    <property type="term" value="F:ITP diphosphatase activity"/>
    <property type="evidence" value="ECO:0007669"/>
    <property type="project" value="UniProtKB-UniRule"/>
</dbReference>
<comment type="similarity">
    <text evidence="1 10 11">Belongs to the HAM1 NTPase family.</text>
</comment>
<evidence type="ECO:0000256" key="1">
    <source>
        <dbReference type="ARBA" id="ARBA00008023"/>
    </source>
</evidence>
<feature type="binding site" evidence="10">
    <location>
        <begin position="177"/>
        <end position="178"/>
    </location>
    <ligand>
        <name>substrate</name>
    </ligand>
</feature>
<dbReference type="PANTHER" id="PTHR11067:SF9">
    <property type="entry name" value="INOSINE TRIPHOSPHATE PYROPHOSPHATASE"/>
    <property type="match status" value="1"/>
</dbReference>
<feature type="binding site" evidence="10">
    <location>
        <begin position="8"/>
        <end position="13"/>
    </location>
    <ligand>
        <name>substrate</name>
    </ligand>
</feature>
<gene>
    <name evidence="12" type="primary">rdgB</name>
    <name evidence="12" type="ORF">H4075_14380</name>
</gene>
<dbReference type="GO" id="GO:0036222">
    <property type="term" value="F:XTP diphosphatase activity"/>
    <property type="evidence" value="ECO:0007669"/>
    <property type="project" value="UniProtKB-UniRule"/>
</dbReference>
<evidence type="ECO:0000313" key="12">
    <source>
        <dbReference type="EMBL" id="QNA43262.1"/>
    </source>
</evidence>
<dbReference type="EC" id="3.6.1.66" evidence="10"/>
<dbReference type="AlphaFoldDB" id="A0A7G5XCQ9"/>
<dbReference type="PANTHER" id="PTHR11067">
    <property type="entry name" value="INOSINE TRIPHOSPHATE PYROPHOSPHATASE/HAM1 PROTEIN"/>
    <property type="match status" value="1"/>
</dbReference>
<evidence type="ECO:0000256" key="7">
    <source>
        <dbReference type="ARBA" id="ARBA00023080"/>
    </source>
</evidence>
<dbReference type="EMBL" id="CP060007">
    <property type="protein sequence ID" value="QNA43262.1"/>
    <property type="molecule type" value="Genomic_DNA"/>
</dbReference>
<evidence type="ECO:0000256" key="3">
    <source>
        <dbReference type="ARBA" id="ARBA00022723"/>
    </source>
</evidence>
<dbReference type="InterPro" id="IPR020922">
    <property type="entry name" value="dITP/XTP_pyrophosphatase"/>
</dbReference>
<evidence type="ECO:0000256" key="8">
    <source>
        <dbReference type="ARBA" id="ARBA00051875"/>
    </source>
</evidence>
<accession>A0A7G5XCQ9</accession>
<comment type="subunit">
    <text evidence="2 10">Homodimer.</text>
</comment>
<comment type="catalytic activity">
    <reaction evidence="10">
        <text>ITP + H2O = IMP + diphosphate + H(+)</text>
        <dbReference type="Rhea" id="RHEA:29399"/>
        <dbReference type="ChEBI" id="CHEBI:15377"/>
        <dbReference type="ChEBI" id="CHEBI:15378"/>
        <dbReference type="ChEBI" id="CHEBI:33019"/>
        <dbReference type="ChEBI" id="CHEBI:58053"/>
        <dbReference type="ChEBI" id="CHEBI:61402"/>
        <dbReference type="EC" id="3.6.1.66"/>
    </reaction>
</comment>
<feature type="active site" description="Proton acceptor" evidence="10">
    <location>
        <position position="69"/>
    </location>
</feature>
<dbReference type="Proteomes" id="UP000515344">
    <property type="component" value="Chromosome"/>
</dbReference>
<reference evidence="13" key="1">
    <citation type="submission" date="2020-08" db="EMBL/GenBank/DDBJ databases">
        <title>Lacibacter sp. S13-6-6 genome sequencing.</title>
        <authorList>
            <person name="Jin L."/>
        </authorList>
    </citation>
    <scope>NUCLEOTIDE SEQUENCE [LARGE SCALE GENOMIC DNA]</scope>
    <source>
        <strain evidence="13">S13-6-6</strain>
    </source>
</reference>
<name>A0A7G5XCQ9_9BACT</name>
<dbReference type="GO" id="GO:0009146">
    <property type="term" value="P:purine nucleoside triphosphate catabolic process"/>
    <property type="evidence" value="ECO:0007669"/>
    <property type="project" value="UniProtKB-UniRule"/>
</dbReference>
<proteinExistence type="inferred from homology"/>
<dbReference type="GO" id="GO:0035870">
    <property type="term" value="F:dITP diphosphatase activity"/>
    <property type="evidence" value="ECO:0007669"/>
    <property type="project" value="UniProtKB-UniRule"/>
</dbReference>
<dbReference type="InterPro" id="IPR002637">
    <property type="entry name" value="RdgB/HAM1"/>
</dbReference>
<sequence>MQQLIFASGNRHKAEEIEAALPEGFRILTMKDAGVEEEIPEPFHTLEENSKHKAQFLAERLQQDCFAEDTGLEVEALNGEPGVHSARYAGDGKDFSANTDKLLTNMQGQSNRRARFRTVFSLILDGKLYQFEGICNGTILENKAGTGGFGYDPVFLPDGSSKAFAEMTMEEKNKYSHRKKGLDLMIDFLKKS</sequence>
<dbReference type="Gene3D" id="3.90.950.10">
    <property type="match status" value="1"/>
</dbReference>
<dbReference type="GO" id="GO:0005829">
    <property type="term" value="C:cytosol"/>
    <property type="evidence" value="ECO:0007669"/>
    <property type="project" value="TreeGrafter"/>
</dbReference>
<keyword evidence="3 10" id="KW-0479">Metal-binding</keyword>
<evidence type="ECO:0000256" key="4">
    <source>
        <dbReference type="ARBA" id="ARBA00022741"/>
    </source>
</evidence>
<feature type="binding site" evidence="10">
    <location>
        <position position="70"/>
    </location>
    <ligand>
        <name>substrate</name>
    </ligand>
</feature>
<dbReference type="KEGG" id="lacs:H4075_14380"/>
<evidence type="ECO:0000313" key="13">
    <source>
        <dbReference type="Proteomes" id="UP000515344"/>
    </source>
</evidence>
<organism evidence="12 13">
    <name type="scientific">Lacibacter sediminis</name>
    <dbReference type="NCBI Taxonomy" id="2760713"/>
    <lineage>
        <taxon>Bacteria</taxon>
        <taxon>Pseudomonadati</taxon>
        <taxon>Bacteroidota</taxon>
        <taxon>Chitinophagia</taxon>
        <taxon>Chitinophagales</taxon>
        <taxon>Chitinophagaceae</taxon>
        <taxon>Lacibacter</taxon>
    </lineage>
</organism>
<keyword evidence="4 10" id="KW-0547">Nucleotide-binding</keyword>
<keyword evidence="13" id="KW-1185">Reference proteome</keyword>
<dbReference type="CDD" id="cd00515">
    <property type="entry name" value="HAM1"/>
    <property type="match status" value="1"/>
</dbReference>
<dbReference type="NCBIfam" id="TIGR00042">
    <property type="entry name" value="RdgB/HAM1 family non-canonical purine NTP pyrophosphatase"/>
    <property type="match status" value="1"/>
</dbReference>
<evidence type="ECO:0000256" key="6">
    <source>
        <dbReference type="ARBA" id="ARBA00022842"/>
    </source>
</evidence>
<comment type="catalytic activity">
    <reaction evidence="8 10">
        <text>dITP + H2O = dIMP + diphosphate + H(+)</text>
        <dbReference type="Rhea" id="RHEA:28342"/>
        <dbReference type="ChEBI" id="CHEBI:15377"/>
        <dbReference type="ChEBI" id="CHEBI:15378"/>
        <dbReference type="ChEBI" id="CHEBI:33019"/>
        <dbReference type="ChEBI" id="CHEBI:61194"/>
        <dbReference type="ChEBI" id="CHEBI:61382"/>
        <dbReference type="EC" id="3.6.1.66"/>
    </reaction>
</comment>
<dbReference type="FunFam" id="3.90.950.10:FF:000001">
    <property type="entry name" value="dITP/XTP pyrophosphatase"/>
    <property type="match status" value="1"/>
</dbReference>
<keyword evidence="5 10" id="KW-0378">Hydrolase</keyword>
<evidence type="ECO:0000256" key="5">
    <source>
        <dbReference type="ARBA" id="ARBA00022801"/>
    </source>
</evidence>
<evidence type="ECO:0000256" key="11">
    <source>
        <dbReference type="RuleBase" id="RU003781"/>
    </source>
</evidence>
<dbReference type="Pfam" id="PF01725">
    <property type="entry name" value="Ham1p_like"/>
    <property type="match status" value="1"/>
</dbReference>
<dbReference type="RefSeq" id="WP_182801527.1">
    <property type="nucleotide sequence ID" value="NZ_CP060007.1"/>
</dbReference>
<dbReference type="SUPFAM" id="SSF52972">
    <property type="entry name" value="ITPase-like"/>
    <property type="match status" value="1"/>
</dbReference>
<protein>
    <recommendedName>
        <fullName evidence="10">dITP/XTP pyrophosphatase</fullName>
        <ecNumber evidence="10">3.6.1.66</ecNumber>
    </recommendedName>
    <alternativeName>
        <fullName evidence="10">Non-canonical purine NTP pyrophosphatase</fullName>
    </alternativeName>
    <alternativeName>
        <fullName evidence="10">Non-standard purine NTP pyrophosphatase</fullName>
    </alternativeName>
    <alternativeName>
        <fullName evidence="10">Nucleoside-triphosphate diphosphatase</fullName>
    </alternativeName>
    <alternativeName>
        <fullName evidence="10">Nucleoside-triphosphate pyrophosphatase</fullName>
        <shortName evidence="10">NTPase</shortName>
    </alternativeName>
</protein>
<comment type="function">
    <text evidence="10">Pyrophosphatase that catalyzes the hydrolysis of nucleoside triphosphates to their monophosphate derivatives, with a high preference for the non-canonical purine nucleotides XTP (xanthosine triphosphate), dITP (deoxyinosine triphosphate) and ITP. Seems to function as a house-cleaning enzyme that removes non-canonical purine nucleotides from the nucleotide pool, thus preventing their incorporation into DNA/RNA and avoiding chromosomal lesions.</text>
</comment>
<feature type="binding site" evidence="10">
    <location>
        <position position="172"/>
    </location>
    <ligand>
        <name>substrate</name>
    </ligand>
</feature>
<dbReference type="GO" id="GO:0009117">
    <property type="term" value="P:nucleotide metabolic process"/>
    <property type="evidence" value="ECO:0007669"/>
    <property type="project" value="UniProtKB-KW"/>
</dbReference>
<evidence type="ECO:0000256" key="10">
    <source>
        <dbReference type="HAMAP-Rule" id="MF_01405"/>
    </source>
</evidence>
<comment type="cofactor">
    <cofactor evidence="10">
        <name>Mg(2+)</name>
        <dbReference type="ChEBI" id="CHEBI:18420"/>
    </cofactor>
    <text evidence="10">Binds 1 Mg(2+) ion per subunit.</text>
</comment>
<dbReference type="GO" id="GO:0046872">
    <property type="term" value="F:metal ion binding"/>
    <property type="evidence" value="ECO:0007669"/>
    <property type="project" value="UniProtKB-KW"/>
</dbReference>